<evidence type="ECO:0000313" key="3">
    <source>
        <dbReference type="Proteomes" id="UP000094444"/>
    </source>
</evidence>
<accession>A0A2P5HXQ0</accession>
<feature type="compositionally biased region" description="Basic residues" evidence="1">
    <location>
        <begin position="66"/>
        <end position="76"/>
    </location>
</feature>
<sequence>MYGGQGSKIIEDLCLAVKGNPTIGDENDISTQSASPPPYREATVRPCAGPSTGPAAHSPRLEQHQPHKPSTKRRRPSSSPELGPVLTDIPDPLRFIQSICNKVWDERQAGLFAELSRMEEGDGDAVTTAGELIDEAFDDRMISLKVELEDFVRDEFRDVETSIWDQLEAGTWETSFLRRSEQH</sequence>
<dbReference type="InParanoid" id="A0A2P5HXQ0"/>
<dbReference type="EMBL" id="MAVT02000541">
    <property type="protein sequence ID" value="POS75023.1"/>
    <property type="molecule type" value="Genomic_DNA"/>
</dbReference>
<keyword evidence="3" id="KW-1185">Reference proteome</keyword>
<proteinExistence type="predicted"/>
<reference evidence="2" key="1">
    <citation type="submission" date="2017-09" db="EMBL/GenBank/DDBJ databases">
        <title>Polyketide synthases of a Diaporthe helianthi virulent isolate.</title>
        <authorList>
            <person name="Baroncelli R."/>
        </authorList>
    </citation>
    <scope>NUCLEOTIDE SEQUENCE [LARGE SCALE GENOMIC DNA]</scope>
    <source>
        <strain evidence="2">7/96</strain>
    </source>
</reference>
<feature type="region of interest" description="Disordered" evidence="1">
    <location>
        <begin position="20"/>
        <end position="87"/>
    </location>
</feature>
<dbReference type="Proteomes" id="UP000094444">
    <property type="component" value="Unassembled WGS sequence"/>
</dbReference>
<name>A0A2P5HXQ0_DIAHE</name>
<dbReference type="AlphaFoldDB" id="A0A2P5HXQ0"/>
<dbReference type="OrthoDB" id="47007at2759"/>
<gene>
    <name evidence="2" type="ORF">DHEL01_v206582</name>
</gene>
<dbReference type="STRING" id="158607.A0A2P5HXQ0"/>
<protein>
    <submittedName>
        <fullName evidence="2">Uncharacterized protein</fullName>
    </submittedName>
</protein>
<evidence type="ECO:0000313" key="2">
    <source>
        <dbReference type="EMBL" id="POS75023.1"/>
    </source>
</evidence>
<organism evidence="2 3">
    <name type="scientific">Diaporthe helianthi</name>
    <dbReference type="NCBI Taxonomy" id="158607"/>
    <lineage>
        <taxon>Eukaryota</taxon>
        <taxon>Fungi</taxon>
        <taxon>Dikarya</taxon>
        <taxon>Ascomycota</taxon>
        <taxon>Pezizomycotina</taxon>
        <taxon>Sordariomycetes</taxon>
        <taxon>Sordariomycetidae</taxon>
        <taxon>Diaporthales</taxon>
        <taxon>Diaporthaceae</taxon>
        <taxon>Diaporthe</taxon>
    </lineage>
</organism>
<evidence type="ECO:0000256" key="1">
    <source>
        <dbReference type="SAM" id="MobiDB-lite"/>
    </source>
</evidence>
<comment type="caution">
    <text evidence="2">The sequence shown here is derived from an EMBL/GenBank/DDBJ whole genome shotgun (WGS) entry which is preliminary data.</text>
</comment>